<dbReference type="InterPro" id="IPR056884">
    <property type="entry name" value="NPHP3-like_N"/>
</dbReference>
<keyword evidence="4" id="KW-1185">Reference proteome</keyword>
<dbReference type="InterPro" id="IPR011047">
    <property type="entry name" value="Quinoprotein_ADH-like_sf"/>
</dbReference>
<dbReference type="Proteomes" id="UP001391051">
    <property type="component" value="Unassembled WGS sequence"/>
</dbReference>
<evidence type="ECO:0000256" key="1">
    <source>
        <dbReference type="ARBA" id="ARBA00022737"/>
    </source>
</evidence>
<accession>A0ABR1QWF1</accession>
<dbReference type="Pfam" id="PF24883">
    <property type="entry name" value="NPHP3_N"/>
    <property type="match status" value="1"/>
</dbReference>
<evidence type="ECO:0000259" key="2">
    <source>
        <dbReference type="Pfam" id="PF24883"/>
    </source>
</evidence>
<dbReference type="PANTHER" id="PTHR19879">
    <property type="entry name" value="TRANSCRIPTION INITIATION FACTOR TFIID"/>
    <property type="match status" value="1"/>
</dbReference>
<name>A0ABR1QWF1_9PEZI</name>
<protein>
    <recommendedName>
        <fullName evidence="2">Nephrocystin 3-like N-terminal domain-containing protein</fullName>
    </recommendedName>
</protein>
<dbReference type="RefSeq" id="XP_066706419.1">
    <property type="nucleotide sequence ID" value="XM_066837526.1"/>
</dbReference>
<dbReference type="Pfam" id="PF00400">
    <property type="entry name" value="WD40"/>
    <property type="match status" value="2"/>
</dbReference>
<dbReference type="InterPro" id="IPR015943">
    <property type="entry name" value="WD40/YVTN_repeat-like_dom_sf"/>
</dbReference>
<dbReference type="EMBL" id="JAQQWE010000001">
    <property type="protein sequence ID" value="KAK7967027.1"/>
    <property type="molecule type" value="Genomic_DNA"/>
</dbReference>
<reference evidence="3 4" key="1">
    <citation type="submission" date="2023-01" db="EMBL/GenBank/DDBJ databases">
        <title>Analysis of 21 Apiospora genomes using comparative genomics revels a genus with tremendous synthesis potential of carbohydrate active enzymes and secondary metabolites.</title>
        <authorList>
            <person name="Sorensen T."/>
        </authorList>
    </citation>
    <scope>NUCLEOTIDE SEQUENCE [LARGE SCALE GENOMIC DNA]</scope>
    <source>
        <strain evidence="3 4">CBS 24483</strain>
    </source>
</reference>
<dbReference type="GeneID" id="92070588"/>
<dbReference type="SUPFAM" id="SSF50998">
    <property type="entry name" value="Quinoprotein alcohol dehydrogenase-like"/>
    <property type="match status" value="1"/>
</dbReference>
<evidence type="ECO:0000313" key="4">
    <source>
        <dbReference type="Proteomes" id="UP001391051"/>
    </source>
</evidence>
<gene>
    <name evidence="3" type="ORF">PG986_001304</name>
</gene>
<organism evidence="3 4">
    <name type="scientific">Apiospora aurea</name>
    <dbReference type="NCBI Taxonomy" id="335848"/>
    <lineage>
        <taxon>Eukaryota</taxon>
        <taxon>Fungi</taxon>
        <taxon>Dikarya</taxon>
        <taxon>Ascomycota</taxon>
        <taxon>Pezizomycotina</taxon>
        <taxon>Sordariomycetes</taxon>
        <taxon>Xylariomycetidae</taxon>
        <taxon>Amphisphaeriales</taxon>
        <taxon>Apiosporaceae</taxon>
        <taxon>Apiospora</taxon>
    </lineage>
</organism>
<feature type="domain" description="Nephrocystin 3-like N-terminal" evidence="2">
    <location>
        <begin position="6"/>
        <end position="84"/>
    </location>
</feature>
<evidence type="ECO:0000313" key="3">
    <source>
        <dbReference type="EMBL" id="KAK7967027.1"/>
    </source>
</evidence>
<dbReference type="Gene3D" id="2.130.10.10">
    <property type="entry name" value="YVTN repeat-like/Quinoprotein amine dehydrogenase"/>
    <property type="match status" value="3"/>
</dbReference>
<dbReference type="SMART" id="SM00320">
    <property type="entry name" value="WD40"/>
    <property type="match status" value="5"/>
</dbReference>
<keyword evidence="1" id="KW-0677">Repeat</keyword>
<dbReference type="InterPro" id="IPR001680">
    <property type="entry name" value="WD40_rpt"/>
</dbReference>
<sequence>MAELNFEVRRAFLNLLKDGKILNSLDPSVIWNTLFLGTILKIGFSQTQVWDIDALDECPSRQLGSLVQMIAKIDPSSSFRFFLTMVDDLTRLLAIFGPNLVDTPPAIRSLVPLLCPTTSFFHQTFATQARQRLVCNFNEQWDERLSSLLFPSRALCVTCNDRYLAVGLTSGKIHLHRASTFELVTVMNHGEPVRRLAFGNTSNLLVSGSPRKVALWDGDNTQQWIIPVSTLPLSLSLSYDDSRVLVPVRDGVVMAIRSFDGLPLERIPIIDDSSDSDSDSSTHGGKGIAATIVRLCPKLDLMAVSFRNSHLSLCYMETEEKIGRFEKEGYEGSRHAPQILDVAFSTVQELNLAAATYQDGEVVTFSTLTLQQKDTHHLHCNILATSPDGRTLAAGDNDGVISLFNFENLRLIYRISSLDERINGIIFSSNSLRFFDIRGSSCNVWEPSVLIRRNFADDSSSEAEDQILPVQEAMFTRHFENGTAITIIAQAGSSNYLFCGREDGSITYHDIRTGRRLERLQYHARLVAITQLDWHAKTQTLFSVDTSGRCIGTRFSASPSGQLQFKSHIFDHRVGSTTQQALVNSDATAFFVSTSVGEEVWHSDTGIFVSSKHSKDGGQWLVHPTDSSKLVFVRDANMKLFSWAKLDVPVESFDLSETPLADAHAASNQLTIWFARHELKYLLSLVPDTLGQGSALFLLDTSNTINHGAEKATVETASIGLPEVKFVIGFHRSELYFLTRQGWVCSLNAKHLPSLKSYTRHFFIPPLWQAGNDFAGRVLSSKSLAFAYRDELVIFNRFLEFEEKVDLQVEEQESTCQL</sequence>
<dbReference type="PANTHER" id="PTHR19879:SF9">
    <property type="entry name" value="TRANSCRIPTION INITIATION FACTOR TFIID SUBUNIT 5"/>
    <property type="match status" value="1"/>
</dbReference>
<dbReference type="SUPFAM" id="SSF69322">
    <property type="entry name" value="Tricorn protease domain 2"/>
    <property type="match status" value="1"/>
</dbReference>
<comment type="caution">
    <text evidence="3">The sequence shown here is derived from an EMBL/GenBank/DDBJ whole genome shotgun (WGS) entry which is preliminary data.</text>
</comment>
<proteinExistence type="predicted"/>